<evidence type="ECO:0000313" key="1">
    <source>
        <dbReference type="EMBL" id="KRX38315.1"/>
    </source>
</evidence>
<name>A0A0V0TH41_9BILA</name>
<accession>A0A0V0TH41</accession>
<reference evidence="1 2" key="1">
    <citation type="submission" date="2015-01" db="EMBL/GenBank/DDBJ databases">
        <title>Evolution of Trichinella species and genotypes.</title>
        <authorList>
            <person name="Korhonen P.K."/>
            <person name="Edoardo P."/>
            <person name="Giuseppe L.R."/>
            <person name="Gasser R.B."/>
        </authorList>
    </citation>
    <scope>NUCLEOTIDE SEQUENCE [LARGE SCALE GENOMIC DNA]</scope>
    <source>
        <strain evidence="1">ISS417</strain>
    </source>
</reference>
<dbReference type="EMBL" id="JYDJ01000273">
    <property type="protein sequence ID" value="KRX38315.1"/>
    <property type="molecule type" value="Genomic_DNA"/>
</dbReference>
<organism evidence="1 2">
    <name type="scientific">Trichinella murrelli</name>
    <dbReference type="NCBI Taxonomy" id="144512"/>
    <lineage>
        <taxon>Eukaryota</taxon>
        <taxon>Metazoa</taxon>
        <taxon>Ecdysozoa</taxon>
        <taxon>Nematoda</taxon>
        <taxon>Enoplea</taxon>
        <taxon>Dorylaimia</taxon>
        <taxon>Trichinellida</taxon>
        <taxon>Trichinellidae</taxon>
        <taxon>Trichinella</taxon>
    </lineage>
</organism>
<keyword evidence="2" id="KW-1185">Reference proteome</keyword>
<protein>
    <submittedName>
        <fullName evidence="1">Uncharacterized protein</fullName>
    </submittedName>
</protein>
<dbReference type="AlphaFoldDB" id="A0A0V0TH41"/>
<evidence type="ECO:0000313" key="2">
    <source>
        <dbReference type="Proteomes" id="UP000055048"/>
    </source>
</evidence>
<dbReference type="Proteomes" id="UP000055048">
    <property type="component" value="Unassembled WGS sequence"/>
</dbReference>
<dbReference type="OrthoDB" id="10435082at2759"/>
<gene>
    <name evidence="1" type="ORF">T05_11841</name>
</gene>
<proteinExistence type="predicted"/>
<comment type="caution">
    <text evidence="1">The sequence shown here is derived from an EMBL/GenBank/DDBJ whole genome shotgun (WGS) entry which is preliminary data.</text>
</comment>
<sequence>MEKVLRTTRDMYSSTLVEVDEQRQFFKFNLLAADSSGISSIRLIEKCRPSVAKFSSNSSFIYSDVLKAHHPKYTTFSSRRKISQSLIQGRSPYHRQTLDQSVVTMVTP</sequence>